<dbReference type="SUPFAM" id="SSF56784">
    <property type="entry name" value="HAD-like"/>
    <property type="match status" value="1"/>
</dbReference>
<dbReference type="RefSeq" id="WP_080814313.1">
    <property type="nucleotide sequence ID" value="NZ_CP021983.2"/>
</dbReference>
<gene>
    <name evidence="2" type="ORF">XM38_019860</name>
</gene>
<protein>
    <recommendedName>
        <fullName evidence="1">N-acetyltransferase domain-containing protein</fullName>
    </recommendedName>
</protein>
<name>A0A1Z3HLR2_9CYAN</name>
<dbReference type="NCBIfam" id="TIGR01686">
    <property type="entry name" value="FkbH"/>
    <property type="match status" value="1"/>
</dbReference>
<dbReference type="InterPro" id="IPR010033">
    <property type="entry name" value="HAD_SF_ppase_IIIC"/>
</dbReference>
<dbReference type="PROSITE" id="PS51186">
    <property type="entry name" value="GNAT"/>
    <property type="match status" value="1"/>
</dbReference>
<feature type="domain" description="N-acetyltransferase" evidence="1">
    <location>
        <begin position="194"/>
        <end position="344"/>
    </location>
</feature>
<dbReference type="OrthoDB" id="504230at2"/>
<dbReference type="NCBIfam" id="TIGR01681">
    <property type="entry name" value="HAD-SF-IIIC"/>
    <property type="match status" value="1"/>
</dbReference>
<keyword evidence="3" id="KW-1185">Reference proteome</keyword>
<dbReference type="InterPro" id="IPR016181">
    <property type="entry name" value="Acyl_CoA_acyltransferase"/>
</dbReference>
<dbReference type="SUPFAM" id="SSF55729">
    <property type="entry name" value="Acyl-CoA N-acyltransferases (Nat)"/>
    <property type="match status" value="1"/>
</dbReference>
<dbReference type="AlphaFoldDB" id="A0A1Z3HLR2"/>
<dbReference type="Gene3D" id="3.40.50.1000">
    <property type="entry name" value="HAD superfamily/HAD-like"/>
    <property type="match status" value="1"/>
</dbReference>
<dbReference type="InterPro" id="IPR000182">
    <property type="entry name" value="GNAT_dom"/>
</dbReference>
<dbReference type="Gene3D" id="3.40.630.30">
    <property type="match status" value="1"/>
</dbReference>
<dbReference type="InterPro" id="IPR036412">
    <property type="entry name" value="HAD-like_sf"/>
</dbReference>
<proteinExistence type="predicted"/>
<evidence type="ECO:0000313" key="3">
    <source>
        <dbReference type="Proteomes" id="UP000191901"/>
    </source>
</evidence>
<evidence type="ECO:0000259" key="1">
    <source>
        <dbReference type="PROSITE" id="PS51186"/>
    </source>
</evidence>
<evidence type="ECO:0000313" key="2">
    <source>
        <dbReference type="EMBL" id="ASC71037.1"/>
    </source>
</evidence>
<accession>A0A1Z3HLR2</accession>
<reference evidence="2 3" key="1">
    <citation type="journal article" date="2016" name="Biochim. Biophys. Acta">
        <title>Characterization of red-shifted phycobilisomes isolated from the chlorophyll f-containing cyanobacterium Halomicronema hongdechloris.</title>
        <authorList>
            <person name="Li Y."/>
            <person name="Lin Y."/>
            <person name="Garvey C.J."/>
            <person name="Birch D."/>
            <person name="Corkery R.W."/>
            <person name="Loughlin P.C."/>
            <person name="Scheer H."/>
            <person name="Willows R.D."/>
            <person name="Chen M."/>
        </authorList>
    </citation>
    <scope>NUCLEOTIDE SEQUENCE [LARGE SCALE GENOMIC DNA]</scope>
    <source>
        <strain evidence="2 3">C2206</strain>
    </source>
</reference>
<dbReference type="KEGG" id="hhg:XM38_019860"/>
<organism evidence="2 3">
    <name type="scientific">Halomicronema hongdechloris C2206</name>
    <dbReference type="NCBI Taxonomy" id="1641165"/>
    <lineage>
        <taxon>Bacteria</taxon>
        <taxon>Bacillati</taxon>
        <taxon>Cyanobacteriota</taxon>
        <taxon>Cyanophyceae</taxon>
        <taxon>Nodosilineales</taxon>
        <taxon>Nodosilineaceae</taxon>
        <taxon>Halomicronema</taxon>
    </lineage>
</organism>
<dbReference type="GO" id="GO:0016747">
    <property type="term" value="F:acyltransferase activity, transferring groups other than amino-acyl groups"/>
    <property type="evidence" value="ECO:0007669"/>
    <property type="project" value="InterPro"/>
</dbReference>
<dbReference type="InterPro" id="IPR010037">
    <property type="entry name" value="FkbH_domain"/>
</dbReference>
<sequence length="357" mass="41551">MTHIKAEILNQKQADKKMIKCVVWDLDNTLWNGILLEDKRVYLRNKSVDVIKTLDSRGILQSVASKNDYTQAMQQLKEFELHEYFLYPQINWNSKSSSIQAIAKSLNLGIDAFAFIDDQMFELEEVNFSLPEVFCVNASELNDLLDKPEMNPRFTTEDSKFRRLMYLSDIERNEAEKEFIGTQEEFLATLNMTFTISSAQEEDLQRAEELTVRTNQLNTTGYTYSYDELNHFRQSDKHKLLIASLDDKYGSYGKIGLALLECLEGVWTIKLLLMSCRVMSRGVGTIMLNYIMSLAKGNHVRLRAEFVSNERNRMMYVSYKFAGFKEIEKNEKNKDLQILENELTQIQSFPEYVKIKS</sequence>
<dbReference type="EMBL" id="CP021983">
    <property type="protein sequence ID" value="ASC71037.1"/>
    <property type="molecule type" value="Genomic_DNA"/>
</dbReference>
<dbReference type="STRING" id="1641165.XM38_27545"/>
<dbReference type="Proteomes" id="UP000191901">
    <property type="component" value="Chromosome"/>
</dbReference>
<dbReference type="InterPro" id="IPR023214">
    <property type="entry name" value="HAD_sf"/>
</dbReference>